<name>A0A2V1HS80_9MICO</name>
<keyword evidence="7" id="KW-1185">Reference proteome</keyword>
<dbReference type="Pfam" id="PF13407">
    <property type="entry name" value="Peripla_BP_4"/>
    <property type="match status" value="1"/>
</dbReference>
<dbReference type="RefSeq" id="WP_116756413.1">
    <property type="nucleotide sequence ID" value="NZ_JBHUEX010000001.1"/>
</dbReference>
<dbReference type="GO" id="GO:0030246">
    <property type="term" value="F:carbohydrate binding"/>
    <property type="evidence" value="ECO:0007669"/>
    <property type="project" value="UniProtKB-ARBA"/>
</dbReference>
<dbReference type="EMBL" id="QEOP01000002">
    <property type="protein sequence ID" value="PVZ93899.1"/>
    <property type="molecule type" value="Genomic_DNA"/>
</dbReference>
<keyword evidence="3 4" id="KW-0732">Signal</keyword>
<dbReference type="PROSITE" id="PS51257">
    <property type="entry name" value="PROKAR_LIPOPROTEIN"/>
    <property type="match status" value="1"/>
</dbReference>
<sequence length="325" mass="32914">MKRTALAVIAAAAAIVLAACSTDAGGGDAGTDTAGGSKVLGIVAYIGNNAINQQAIRGATQVAEDAGWEVKVTDTQGNADQANAAMSSYATQGVGGIFVLVFASSAINAGLAAAQAADVPVISWGGGLAPGIIATTSNEAVGAASAKALVDAMGTEGDLLALTFHPGKLCLDHQNEFDAAVAKVPGLEVTYNEVVVPGQQQSAANFTTSWLASHPAGEGNYGIWTCWDEPMEGIVSALAQAGRTDVKTFSTNGSAPGILDVKEGVVTSVVWQPSEDEGAALMQALLDYTENPDPSAEGQTIKIDGVVVDATNVDQFIEEHPNAVK</sequence>
<dbReference type="Proteomes" id="UP000244893">
    <property type="component" value="Unassembled WGS sequence"/>
</dbReference>
<feature type="domain" description="Periplasmic binding protein" evidence="5">
    <location>
        <begin position="42"/>
        <end position="289"/>
    </location>
</feature>
<feature type="signal peptide" evidence="4">
    <location>
        <begin position="1"/>
        <end position="18"/>
    </location>
</feature>
<evidence type="ECO:0000256" key="3">
    <source>
        <dbReference type="ARBA" id="ARBA00022729"/>
    </source>
</evidence>
<evidence type="ECO:0000256" key="4">
    <source>
        <dbReference type="SAM" id="SignalP"/>
    </source>
</evidence>
<dbReference type="AlphaFoldDB" id="A0A2V1HS80"/>
<dbReference type="OrthoDB" id="1957427at2"/>
<evidence type="ECO:0000313" key="7">
    <source>
        <dbReference type="Proteomes" id="UP000244893"/>
    </source>
</evidence>
<accession>A0A2V1HS80</accession>
<dbReference type="PANTHER" id="PTHR46847:SF1">
    <property type="entry name" value="D-ALLOSE-BINDING PERIPLASMIC PROTEIN-RELATED"/>
    <property type="match status" value="1"/>
</dbReference>
<organism evidence="6 7">
    <name type="scientific">Amnibacterium flavum</name>
    <dbReference type="NCBI Taxonomy" id="2173173"/>
    <lineage>
        <taxon>Bacteria</taxon>
        <taxon>Bacillati</taxon>
        <taxon>Actinomycetota</taxon>
        <taxon>Actinomycetes</taxon>
        <taxon>Micrococcales</taxon>
        <taxon>Microbacteriaceae</taxon>
        <taxon>Amnibacterium</taxon>
    </lineage>
</organism>
<reference evidence="6 7" key="1">
    <citation type="submission" date="2018-05" db="EMBL/GenBank/DDBJ databases">
        <title>Amnibacterium sp. M8JJ-5, whole genome shotgun sequence.</title>
        <authorList>
            <person name="Tuo L."/>
        </authorList>
    </citation>
    <scope>NUCLEOTIDE SEQUENCE [LARGE SCALE GENOMIC DNA]</scope>
    <source>
        <strain evidence="6 7">M8JJ-5</strain>
    </source>
</reference>
<dbReference type="InterPro" id="IPR028082">
    <property type="entry name" value="Peripla_BP_I"/>
</dbReference>
<comment type="similarity">
    <text evidence="2">Belongs to the bacterial solute-binding protein 2 family.</text>
</comment>
<dbReference type="SUPFAM" id="SSF53822">
    <property type="entry name" value="Periplasmic binding protein-like I"/>
    <property type="match status" value="1"/>
</dbReference>
<dbReference type="GO" id="GO:0030313">
    <property type="term" value="C:cell envelope"/>
    <property type="evidence" value="ECO:0007669"/>
    <property type="project" value="UniProtKB-SubCell"/>
</dbReference>
<evidence type="ECO:0000256" key="2">
    <source>
        <dbReference type="ARBA" id="ARBA00007639"/>
    </source>
</evidence>
<evidence type="ECO:0000259" key="5">
    <source>
        <dbReference type="Pfam" id="PF13407"/>
    </source>
</evidence>
<dbReference type="InterPro" id="IPR025997">
    <property type="entry name" value="SBP_2_dom"/>
</dbReference>
<evidence type="ECO:0000313" key="6">
    <source>
        <dbReference type="EMBL" id="PVZ93899.1"/>
    </source>
</evidence>
<proteinExistence type="inferred from homology"/>
<dbReference type="PANTHER" id="PTHR46847">
    <property type="entry name" value="D-ALLOSE-BINDING PERIPLASMIC PROTEIN-RELATED"/>
    <property type="match status" value="1"/>
</dbReference>
<evidence type="ECO:0000256" key="1">
    <source>
        <dbReference type="ARBA" id="ARBA00004196"/>
    </source>
</evidence>
<gene>
    <name evidence="6" type="ORF">DDQ50_08995</name>
</gene>
<dbReference type="CDD" id="cd01536">
    <property type="entry name" value="PBP1_ABC_sugar_binding-like"/>
    <property type="match status" value="1"/>
</dbReference>
<feature type="chain" id="PRO_5038851310" description="Periplasmic binding protein domain-containing protein" evidence="4">
    <location>
        <begin position="19"/>
        <end position="325"/>
    </location>
</feature>
<comment type="caution">
    <text evidence="6">The sequence shown here is derived from an EMBL/GenBank/DDBJ whole genome shotgun (WGS) entry which is preliminary data.</text>
</comment>
<protein>
    <recommendedName>
        <fullName evidence="5">Periplasmic binding protein domain-containing protein</fullName>
    </recommendedName>
</protein>
<comment type="subcellular location">
    <subcellularLocation>
        <location evidence="1">Cell envelope</location>
    </subcellularLocation>
</comment>
<dbReference type="Gene3D" id="3.40.50.2300">
    <property type="match status" value="2"/>
</dbReference>